<dbReference type="RefSeq" id="WP_208058025.1">
    <property type="nucleotide sequence ID" value="NZ_JAGDYP010000001.1"/>
</dbReference>
<keyword evidence="2" id="KW-1185">Reference proteome</keyword>
<sequence length="64" mass="7090">METNVNKVQVCELDEKALVNAFEVEELEKRYEMGWFSGGSMNFEITVDHNGNLGGKAGATLPIK</sequence>
<gene>
    <name evidence="1" type="ORF">J4N46_00950</name>
</gene>
<proteinExistence type="predicted"/>
<name>A0ABS3PVK5_9FLAO</name>
<dbReference type="EMBL" id="JAGDYP010000001">
    <property type="protein sequence ID" value="MBO1883038.1"/>
    <property type="molecule type" value="Genomic_DNA"/>
</dbReference>
<organism evidence="1 2">
    <name type="scientific">Capnocytophaga bilenii</name>
    <dbReference type="NCBI Taxonomy" id="2819369"/>
    <lineage>
        <taxon>Bacteria</taxon>
        <taxon>Pseudomonadati</taxon>
        <taxon>Bacteroidota</taxon>
        <taxon>Flavobacteriia</taxon>
        <taxon>Flavobacteriales</taxon>
        <taxon>Flavobacteriaceae</taxon>
        <taxon>Capnocytophaga</taxon>
    </lineage>
</organism>
<reference evidence="1 2" key="1">
    <citation type="submission" date="2021-03" db="EMBL/GenBank/DDBJ databases">
        <title>Isolation and description of Capnocytophaga bilenii sp. nov., a novel Capnocytophaga species, isolated from a gingivitis subject.</title>
        <authorList>
            <person name="Antezack A."/>
            <person name="Monnet-Corti V."/>
            <person name="La Scola B."/>
        </authorList>
    </citation>
    <scope>NUCLEOTIDE SEQUENCE [LARGE SCALE GENOMIC DNA]</scope>
    <source>
        <strain evidence="1 2">Marseille-Q4570</strain>
    </source>
</reference>
<comment type="caution">
    <text evidence="1">The sequence shown here is derived from an EMBL/GenBank/DDBJ whole genome shotgun (WGS) entry which is preliminary data.</text>
</comment>
<accession>A0ABS3PVK5</accession>
<protein>
    <submittedName>
        <fullName evidence="1">Uncharacterized protein</fullName>
    </submittedName>
</protein>
<evidence type="ECO:0000313" key="2">
    <source>
        <dbReference type="Proteomes" id="UP000681610"/>
    </source>
</evidence>
<dbReference type="Proteomes" id="UP000681610">
    <property type="component" value="Unassembled WGS sequence"/>
</dbReference>
<evidence type="ECO:0000313" key="1">
    <source>
        <dbReference type="EMBL" id="MBO1883038.1"/>
    </source>
</evidence>